<keyword evidence="2" id="KW-0479">Metal-binding</keyword>
<evidence type="ECO:0000256" key="1">
    <source>
        <dbReference type="ARBA" id="ARBA00001946"/>
    </source>
</evidence>
<dbReference type="SUPFAM" id="SSF81271">
    <property type="entry name" value="TGS-like"/>
    <property type="match status" value="1"/>
</dbReference>
<dbReference type="InterPro" id="IPR031167">
    <property type="entry name" value="G_OBG"/>
</dbReference>
<dbReference type="Pfam" id="PF06071">
    <property type="entry name" value="YchF-GTPase_C"/>
    <property type="match status" value="1"/>
</dbReference>
<dbReference type="CDD" id="cd04867">
    <property type="entry name" value="TGS_YchF_OLA1"/>
    <property type="match status" value="1"/>
</dbReference>
<dbReference type="GO" id="GO:0005525">
    <property type="term" value="F:GTP binding"/>
    <property type="evidence" value="ECO:0007669"/>
    <property type="project" value="InterPro"/>
</dbReference>
<dbReference type="FunFam" id="3.10.20.30:FF:000001">
    <property type="entry name" value="Ribosome-binding ATPase YchF"/>
    <property type="match status" value="1"/>
</dbReference>
<dbReference type="GO" id="GO:0016887">
    <property type="term" value="F:ATP hydrolysis activity"/>
    <property type="evidence" value="ECO:0007669"/>
    <property type="project" value="UniProtKB-UniRule"/>
</dbReference>
<evidence type="ECO:0000256" key="3">
    <source>
        <dbReference type="ARBA" id="ARBA00022741"/>
    </source>
</evidence>
<dbReference type="InterPro" id="IPR012676">
    <property type="entry name" value="TGS-like"/>
</dbReference>
<comment type="similarity">
    <text evidence="6">Belongs to the TRAFAC class OBG-HflX-like GTPase superfamily. OBG GTPase family. YchF/OLA1 subfamily.</text>
</comment>
<dbReference type="InterPro" id="IPR013029">
    <property type="entry name" value="YchF_C"/>
</dbReference>
<evidence type="ECO:0000313" key="10">
    <source>
        <dbReference type="Proteomes" id="UP000244338"/>
    </source>
</evidence>
<dbReference type="InterPro" id="IPR006073">
    <property type="entry name" value="GTP-bd"/>
</dbReference>
<sequence length="367" mass="40788">MSLRSAGIVGLPNVGKSTLFNALTKAGVEAANYPFCTIEPNVGMAEVPDPRLEKLAAMFRPERVVPAVFRFVDIAGLVTGASQGEGLGNQFLSHIREVDAIIHVVRAFDDPDITHVMGSVDPLRDMEIIDTELILADIESVERRLSRLERLVKSGDKQALKEQSTLLALKEHLDQGRPARTFTRDEDTESFLRTLFLLSDKPVLYVANVQEDEVARADKNAYVKQIANRARLEDTEMIVLAAGFEQEIAGLSPDEQNLFLADLGLSEPGLNRLIQSAYHLLNWITYFTAGEKEVRAWTIERGTNAREAAGVIHSDFARGFIRAEVVSYDDLMQAGSMAKVKELGLLRLEGAQYIMRDGDICHFRFNV</sequence>
<dbReference type="AlphaFoldDB" id="A0A2R6XYA4"/>
<comment type="cofactor">
    <cofactor evidence="1">
        <name>Mg(2+)</name>
        <dbReference type="ChEBI" id="CHEBI:18420"/>
    </cofactor>
</comment>
<dbReference type="GO" id="GO:0005524">
    <property type="term" value="F:ATP binding"/>
    <property type="evidence" value="ECO:0007669"/>
    <property type="project" value="UniProtKB-UniRule"/>
</dbReference>
<dbReference type="CDD" id="cd01900">
    <property type="entry name" value="YchF"/>
    <property type="match status" value="1"/>
</dbReference>
<keyword evidence="5" id="KW-0460">Magnesium</keyword>
<dbReference type="PIRSF" id="PIRSF006641">
    <property type="entry name" value="CHP00092"/>
    <property type="match status" value="1"/>
</dbReference>
<dbReference type="Proteomes" id="UP000244338">
    <property type="component" value="Unassembled WGS sequence"/>
</dbReference>
<accession>A0A2R6XYA4</accession>
<name>A0A2R6XYA4_9BACL</name>
<keyword evidence="4 6" id="KW-0067">ATP-binding</keyword>
<protein>
    <recommendedName>
        <fullName evidence="6">Ribosome-binding ATPase YchF</fullName>
    </recommendedName>
</protein>
<evidence type="ECO:0000256" key="4">
    <source>
        <dbReference type="ARBA" id="ARBA00022840"/>
    </source>
</evidence>
<organism evidence="9 10">
    <name type="scientific">Candidatus Carbonibacillus altaicus</name>
    <dbReference type="NCBI Taxonomy" id="2163959"/>
    <lineage>
        <taxon>Bacteria</taxon>
        <taxon>Bacillati</taxon>
        <taxon>Bacillota</taxon>
        <taxon>Bacilli</taxon>
        <taxon>Bacillales</taxon>
        <taxon>Candidatus Carbonibacillus</taxon>
    </lineage>
</organism>
<dbReference type="PANTHER" id="PTHR23305">
    <property type="entry name" value="OBG GTPASE FAMILY"/>
    <property type="match status" value="1"/>
</dbReference>
<dbReference type="SUPFAM" id="SSF52540">
    <property type="entry name" value="P-loop containing nucleoside triphosphate hydrolases"/>
    <property type="match status" value="1"/>
</dbReference>
<dbReference type="Pfam" id="PF01926">
    <property type="entry name" value="MMR_HSR1"/>
    <property type="match status" value="1"/>
</dbReference>
<reference evidence="10" key="1">
    <citation type="journal article" date="2018" name="Sci. Rep.">
        <title>Lignite coal burning seam in the remote Altai Mountains harbors a hydrogen-driven thermophilic microbial community.</title>
        <authorList>
            <person name="Kadnikov V.V."/>
            <person name="Mardanov A.V."/>
            <person name="Ivasenko D.A."/>
            <person name="Antsiferov D.V."/>
            <person name="Beletsky A.V."/>
            <person name="Karnachuk O.V."/>
            <person name="Ravin N.V."/>
        </authorList>
    </citation>
    <scope>NUCLEOTIDE SEQUENCE [LARGE SCALE GENOMIC DNA]</scope>
</reference>
<dbReference type="InterPro" id="IPR027417">
    <property type="entry name" value="P-loop_NTPase"/>
</dbReference>
<feature type="domain" description="TGS" evidence="8">
    <location>
        <begin position="282"/>
        <end position="365"/>
    </location>
</feature>
<dbReference type="GO" id="GO:0005737">
    <property type="term" value="C:cytoplasm"/>
    <property type="evidence" value="ECO:0007669"/>
    <property type="project" value="TreeGrafter"/>
</dbReference>
<dbReference type="InterPro" id="IPR004095">
    <property type="entry name" value="TGS"/>
</dbReference>
<gene>
    <name evidence="6" type="primary">ychF</name>
    <name evidence="9" type="ORF">BSOLF_2207</name>
</gene>
<dbReference type="GO" id="GO:0043023">
    <property type="term" value="F:ribosomal large subunit binding"/>
    <property type="evidence" value="ECO:0007669"/>
    <property type="project" value="UniProtKB-UniRule"/>
</dbReference>
<evidence type="ECO:0000313" key="9">
    <source>
        <dbReference type="EMBL" id="PTQ55393.1"/>
    </source>
</evidence>
<dbReference type="InterPro" id="IPR023192">
    <property type="entry name" value="TGS-like_dom_sf"/>
</dbReference>
<evidence type="ECO:0000256" key="6">
    <source>
        <dbReference type="HAMAP-Rule" id="MF_00944"/>
    </source>
</evidence>
<proteinExistence type="inferred from homology"/>
<dbReference type="FunFam" id="1.10.150.300:FF:000001">
    <property type="entry name" value="Ribosome-binding ATPase YchF"/>
    <property type="match status" value="1"/>
</dbReference>
<evidence type="ECO:0000259" key="8">
    <source>
        <dbReference type="PROSITE" id="PS51880"/>
    </source>
</evidence>
<dbReference type="InterPro" id="IPR004396">
    <property type="entry name" value="ATPase_YchF/OLA1"/>
</dbReference>
<dbReference type="Gene3D" id="1.10.150.300">
    <property type="entry name" value="TGS-like domain"/>
    <property type="match status" value="1"/>
</dbReference>
<comment type="function">
    <text evidence="6">ATPase that binds to both the 70S ribosome and the 50S ribosomal subunit in a nucleotide-independent manner.</text>
</comment>
<feature type="domain" description="OBG-type G" evidence="7">
    <location>
        <begin position="4"/>
        <end position="260"/>
    </location>
</feature>
<comment type="caution">
    <text evidence="9">The sequence shown here is derived from an EMBL/GenBank/DDBJ whole genome shotgun (WGS) entry which is preliminary data.</text>
</comment>
<feature type="binding site" evidence="6">
    <location>
        <begin position="13"/>
        <end position="18"/>
    </location>
    <ligand>
        <name>ATP</name>
        <dbReference type="ChEBI" id="CHEBI:30616"/>
    </ligand>
</feature>
<keyword evidence="3 6" id="KW-0547">Nucleotide-binding</keyword>
<dbReference type="Gene3D" id="3.40.50.300">
    <property type="entry name" value="P-loop containing nucleotide triphosphate hydrolases"/>
    <property type="match status" value="1"/>
</dbReference>
<dbReference type="InterPro" id="IPR041706">
    <property type="entry name" value="YchF_N"/>
</dbReference>
<evidence type="ECO:0000256" key="2">
    <source>
        <dbReference type="ARBA" id="ARBA00022723"/>
    </source>
</evidence>
<dbReference type="PROSITE" id="PS51710">
    <property type="entry name" value="G_OBG"/>
    <property type="match status" value="1"/>
</dbReference>
<dbReference type="GO" id="GO:0046872">
    <property type="term" value="F:metal ion binding"/>
    <property type="evidence" value="ECO:0007669"/>
    <property type="project" value="UniProtKB-KW"/>
</dbReference>
<dbReference type="HAMAP" id="MF_00944">
    <property type="entry name" value="YchF_OLA1_ATPase"/>
    <property type="match status" value="1"/>
</dbReference>
<evidence type="ECO:0000256" key="5">
    <source>
        <dbReference type="ARBA" id="ARBA00022842"/>
    </source>
</evidence>
<dbReference type="InterPro" id="IPR012675">
    <property type="entry name" value="Beta-grasp_dom_sf"/>
</dbReference>
<dbReference type="PROSITE" id="PS51880">
    <property type="entry name" value="TGS"/>
    <property type="match status" value="1"/>
</dbReference>
<dbReference type="NCBIfam" id="TIGR00092">
    <property type="entry name" value="redox-regulated ATPase YchF"/>
    <property type="match status" value="1"/>
</dbReference>
<dbReference type="EMBL" id="PEBX01000123">
    <property type="protein sequence ID" value="PTQ55393.1"/>
    <property type="molecule type" value="Genomic_DNA"/>
</dbReference>
<dbReference type="PRINTS" id="PR00326">
    <property type="entry name" value="GTP1OBG"/>
</dbReference>
<dbReference type="Gene3D" id="3.10.20.30">
    <property type="match status" value="1"/>
</dbReference>
<dbReference type="PANTHER" id="PTHR23305:SF18">
    <property type="entry name" value="OBG-TYPE G DOMAIN-CONTAINING PROTEIN"/>
    <property type="match status" value="1"/>
</dbReference>
<evidence type="ECO:0000259" key="7">
    <source>
        <dbReference type="PROSITE" id="PS51710"/>
    </source>
</evidence>